<evidence type="ECO:0000313" key="3">
    <source>
        <dbReference type="Proteomes" id="UP000184085"/>
    </source>
</evidence>
<proteinExistence type="predicted"/>
<sequence>MPHLFAKTLFAGALALAPLTASAAELVMVEQVGCAYCEMWHKQIGPIYPKTSVSAVAPLRSVQLTEIDDAGFDIARPVVFTPTFLLVDDGQELARLEGYAGEDFFWPLVEKMVAEHAGSPLSDTASGSGS</sequence>
<dbReference type="SUPFAM" id="SSF52833">
    <property type="entry name" value="Thioredoxin-like"/>
    <property type="match status" value="1"/>
</dbReference>
<name>A0A1M4MZP1_9RHOB</name>
<dbReference type="InterPro" id="IPR036249">
    <property type="entry name" value="Thioredoxin-like_sf"/>
</dbReference>
<dbReference type="RefSeq" id="WP_072706664.1">
    <property type="nucleotide sequence ID" value="NZ_FMJB01000050.1"/>
</dbReference>
<dbReference type="Proteomes" id="UP000184085">
    <property type="component" value="Unassembled WGS sequence"/>
</dbReference>
<feature type="signal peptide" evidence="1">
    <location>
        <begin position="1"/>
        <end position="23"/>
    </location>
</feature>
<accession>A0A1M4MZP1</accession>
<feature type="chain" id="PRO_5009906643" evidence="1">
    <location>
        <begin position="24"/>
        <end position="130"/>
    </location>
</feature>
<keyword evidence="1" id="KW-0732">Signal</keyword>
<dbReference type="AlphaFoldDB" id="A0A1M4MZP1"/>
<evidence type="ECO:0000256" key="1">
    <source>
        <dbReference type="SAM" id="SignalP"/>
    </source>
</evidence>
<organism evidence="2 3">
    <name type="scientific">Donghicola eburneus</name>
    <dbReference type="NCBI Taxonomy" id="393278"/>
    <lineage>
        <taxon>Bacteria</taxon>
        <taxon>Pseudomonadati</taxon>
        <taxon>Pseudomonadota</taxon>
        <taxon>Alphaproteobacteria</taxon>
        <taxon>Rhodobacterales</taxon>
        <taxon>Roseobacteraceae</taxon>
        <taxon>Donghicola</taxon>
    </lineage>
</organism>
<keyword evidence="3" id="KW-1185">Reference proteome</keyword>
<evidence type="ECO:0000313" key="2">
    <source>
        <dbReference type="EMBL" id="SCM68033.1"/>
    </source>
</evidence>
<protein>
    <submittedName>
        <fullName evidence="2">Regulatory protein SoxS</fullName>
    </submittedName>
</protein>
<dbReference type="EMBL" id="FMJB01000050">
    <property type="protein sequence ID" value="SCM68033.1"/>
    <property type="molecule type" value="Genomic_DNA"/>
</dbReference>
<gene>
    <name evidence="2" type="primary">soxS</name>
    <name evidence="2" type="ORF">KARMA_2241</name>
</gene>
<reference evidence="3" key="1">
    <citation type="submission" date="2016-09" db="EMBL/GenBank/DDBJ databases">
        <authorList>
            <person name="Wibberg D."/>
        </authorList>
    </citation>
    <scope>NUCLEOTIDE SEQUENCE [LARGE SCALE GENOMIC DNA]</scope>
</reference>
<dbReference type="Gene3D" id="3.40.30.10">
    <property type="entry name" value="Glutaredoxin"/>
    <property type="match status" value="1"/>
</dbReference>